<reference evidence="7 8" key="1">
    <citation type="submission" date="2020-04" db="EMBL/GenBank/DDBJ databases">
        <title>Advantages and limits of metagenomic assembly and binning of a giant virus.</title>
        <authorList>
            <person name="Schulz F."/>
            <person name="Andreani J."/>
            <person name="Francis R."/>
            <person name="Boudjemaa H."/>
            <person name="Bou Khalil J.Y."/>
            <person name="Lee J."/>
            <person name="La Scola B."/>
            <person name="Woyke T."/>
        </authorList>
    </citation>
    <scope>NUCLEOTIDE SEQUENCE [LARGE SCALE GENOMIC DNA]</scope>
    <source>
        <strain evidence="7 8">FV1/VV64</strain>
    </source>
</reference>
<proteinExistence type="predicted"/>
<dbReference type="Proteomes" id="UP001162001">
    <property type="component" value="Segment"/>
</dbReference>
<evidence type="ECO:0000259" key="6">
    <source>
        <dbReference type="PROSITE" id="PS50127"/>
    </source>
</evidence>
<dbReference type="GO" id="GO:0061631">
    <property type="term" value="F:ubiquitin conjugating enzyme activity"/>
    <property type="evidence" value="ECO:0007669"/>
    <property type="project" value="UniProtKB-EC"/>
</dbReference>
<keyword evidence="3" id="KW-0808">Transferase</keyword>
<accession>A0A7D3UUP2</accession>
<organism evidence="7 8">
    <name type="scientific">Fadolivirus FV1/VV64</name>
    <dbReference type="NCBI Taxonomy" id="3070911"/>
    <lineage>
        <taxon>Viruses</taxon>
        <taxon>Varidnaviria</taxon>
        <taxon>Bamfordvirae</taxon>
        <taxon>Nucleocytoviricota</taxon>
        <taxon>Megaviricetes</taxon>
        <taxon>Imitervirales</taxon>
        <taxon>Mimiviridae</taxon>
        <taxon>Klosneuvirinae</taxon>
        <taxon>Fadolivirus</taxon>
        <taxon>Fadolivirus algeromassiliense</taxon>
    </lineage>
</organism>
<dbReference type="UniPathway" id="UPA00143"/>
<dbReference type="PANTHER" id="PTHR46116:SF39">
    <property type="entry name" value="BACULOVIRAL IAP REPEAT-CONTAINING PROTEIN 6"/>
    <property type="match status" value="1"/>
</dbReference>
<evidence type="ECO:0000256" key="2">
    <source>
        <dbReference type="ARBA" id="ARBA00012486"/>
    </source>
</evidence>
<dbReference type="EC" id="2.3.2.23" evidence="2"/>
<protein>
    <recommendedName>
        <fullName evidence="2">E2 ubiquitin-conjugating enzyme</fullName>
        <ecNumber evidence="2">2.3.2.23</ecNumber>
    </recommendedName>
</protein>
<evidence type="ECO:0000256" key="4">
    <source>
        <dbReference type="ARBA" id="ARBA00022786"/>
    </source>
</evidence>
<gene>
    <name evidence="7" type="ORF">Fadolivirus_1_191</name>
</gene>
<feature type="region of interest" description="Disordered" evidence="5">
    <location>
        <begin position="319"/>
        <end position="362"/>
    </location>
</feature>
<dbReference type="Pfam" id="PF00179">
    <property type="entry name" value="UQ_con"/>
    <property type="match status" value="1"/>
</dbReference>
<evidence type="ECO:0000256" key="1">
    <source>
        <dbReference type="ARBA" id="ARBA00004906"/>
    </source>
</evidence>
<sequence length="803" mass="93723">MESIQFNDEFIRSLKTLKYLRKDTSNITFEIGAQRFNVVIPKDSDSTFFIELPVTLTGYEWLNRVNEFIFSKQPTLDRLLKYIETQYDKNKKTTDVNICDIPDLNINQFDLQEQRYRKEVEKKIPSCKSTLTMNTDTNKAPVLFSGKTPAILMLNSFFDLRKKNSGDKSTEITLVNDNIYHWNIKFRNFNNKALNEELQQLNKKYGYDYIELEAHLHDKLYPGYPPFVRVVRPRLNNSLMHRITNMRMIQFEYWSPIRGMDFIVNKLRAAFNTHGSIDYDSEMNDITKYKSGAYHDLESILIKLASLCDVKDEFEPLDSESYEKMTGPAKKQVEQKSSGTSRKSESGTVWKQGTGYGHGGSSTWDPNEYVRLQQEKDAQIQSVLNTIIDNLQNYPSDELPIVYKILSNSYILPFIKSYLRGTNMLEMGKHVQMYNLLFTFMQLLVTDQSIFIFDVATGDGCLYDFIKILYNEANQVIKMTKNIKDEHDDSGEHSICLMICTLFEMIDPLLKAYRETRSKLEEEEKKKWVKKMEDVKNTEDPVKLKYKEIMNDLKFDTCKFVSNFYHQQNGPVTDKNTIKRLAREHASLMNSLPIYYESSIFVRVDENDNSRIKVLITGPDGTPYDSGCFIFDVYAPNGYPNDKPKMQFRNHGQKRFNPNLYNCGKVCLSLLGTWQGSGGETWNPQTSTLQQLFISVQSQILIDQPYFNEPGYEARSNNNSGMETSRQYNNERRWYTLCHAMYDLITNPKAYPEFEDVIKNHFKLKKDYIIKLCDKWVAEPNNQFSQQTKEMAEKVKAELNKLN</sequence>
<dbReference type="EMBL" id="MT418680">
    <property type="protein sequence ID" value="QKF93649.1"/>
    <property type="molecule type" value="Genomic_DNA"/>
</dbReference>
<feature type="domain" description="UBC core" evidence="6">
    <location>
        <begin position="576"/>
        <end position="741"/>
    </location>
</feature>
<feature type="compositionally biased region" description="Polar residues" evidence="5">
    <location>
        <begin position="335"/>
        <end position="351"/>
    </location>
</feature>
<dbReference type="PROSITE" id="PS50127">
    <property type="entry name" value="UBC_2"/>
    <property type="match status" value="1"/>
</dbReference>
<dbReference type="InterPro" id="IPR016135">
    <property type="entry name" value="UBQ-conjugating_enzyme/RWD"/>
</dbReference>
<dbReference type="SUPFAM" id="SSF54495">
    <property type="entry name" value="UBC-like"/>
    <property type="match status" value="2"/>
</dbReference>
<dbReference type="GO" id="GO:0016567">
    <property type="term" value="P:protein ubiquitination"/>
    <property type="evidence" value="ECO:0007669"/>
    <property type="project" value="UniProtKB-UniPathway"/>
</dbReference>
<evidence type="ECO:0000256" key="3">
    <source>
        <dbReference type="ARBA" id="ARBA00022679"/>
    </source>
</evidence>
<evidence type="ECO:0000313" key="7">
    <source>
        <dbReference type="EMBL" id="QKF93649.1"/>
    </source>
</evidence>
<dbReference type="InterPro" id="IPR000608">
    <property type="entry name" value="UBC"/>
</dbReference>
<evidence type="ECO:0000313" key="8">
    <source>
        <dbReference type="Proteomes" id="UP001162001"/>
    </source>
</evidence>
<dbReference type="CDD" id="cd23802">
    <property type="entry name" value="UBCc_UBE2Q"/>
    <property type="match status" value="1"/>
</dbReference>
<keyword evidence="4" id="KW-0833">Ubl conjugation pathway</keyword>
<dbReference type="SMART" id="SM00212">
    <property type="entry name" value="UBCc"/>
    <property type="match status" value="1"/>
</dbReference>
<name>A0A7D3UUP2_9VIRU</name>
<evidence type="ECO:0000256" key="5">
    <source>
        <dbReference type="SAM" id="MobiDB-lite"/>
    </source>
</evidence>
<comment type="pathway">
    <text evidence="1">Protein modification; protein ubiquitination.</text>
</comment>
<dbReference type="Gene3D" id="3.10.110.10">
    <property type="entry name" value="Ubiquitin Conjugating Enzyme"/>
    <property type="match status" value="2"/>
</dbReference>
<dbReference type="PANTHER" id="PTHR46116">
    <property type="entry name" value="(E3-INDEPENDENT) E2 UBIQUITIN-CONJUGATING ENZYME"/>
    <property type="match status" value="1"/>
</dbReference>
<keyword evidence="8" id="KW-1185">Reference proteome</keyword>
<dbReference type="CDD" id="cd23810">
    <property type="entry name" value="UBCc_BIRC6"/>
    <property type="match status" value="1"/>
</dbReference>